<reference evidence="2 3" key="1">
    <citation type="submission" date="2012-12" db="EMBL/GenBank/DDBJ databases">
        <title>The Genome Sequence of Enterococcus faecium E1590.</title>
        <authorList>
            <consortium name="The Broad Institute Genome Sequencing Platform"/>
            <consortium name="The Broad Institute Genome Sequencing Center for Infectious Disease"/>
            <person name="Earl A.M."/>
            <person name="Gilmore M.S."/>
            <person name="van Schaik W."/>
            <person name="Lebreton F."/>
            <person name="Willems R.J."/>
            <person name="Walker B."/>
            <person name="Young S.K."/>
            <person name="Zeng Q."/>
            <person name="Gargeya S."/>
            <person name="Fitzgerald M."/>
            <person name="Haas B."/>
            <person name="Abouelleil A."/>
            <person name="Alvarado L."/>
            <person name="Arachchi H.M."/>
            <person name="Berlin A.M."/>
            <person name="Chapman S.B."/>
            <person name="Dewar J."/>
            <person name="Goldberg J."/>
            <person name="Griggs A."/>
            <person name="Gujja S."/>
            <person name="Hansen M."/>
            <person name="Howarth C."/>
            <person name="Imamovic A."/>
            <person name="Larimer J."/>
            <person name="McCowan C."/>
            <person name="Murphy C."/>
            <person name="Neiman D."/>
            <person name="Pearson M."/>
            <person name="Priest M."/>
            <person name="Roberts A."/>
            <person name="Saif S."/>
            <person name="Shea T."/>
            <person name="Sisk P."/>
            <person name="Sykes S."/>
            <person name="Wortman J."/>
            <person name="Nusbaum C."/>
            <person name="Birren B."/>
        </authorList>
    </citation>
    <scope>NUCLEOTIDE SEQUENCE [LARGE SCALE GENOMIC DNA]</scope>
    <source>
        <strain evidence="2 3">E1590</strain>
    </source>
</reference>
<accession>A0A828ZP58</accession>
<name>A0A828ZP58_ENTFC</name>
<feature type="transmembrane region" description="Helical" evidence="1">
    <location>
        <begin position="12"/>
        <end position="33"/>
    </location>
</feature>
<dbReference type="RefSeq" id="WP_002316536.1">
    <property type="nucleotide sequence ID" value="NZ_KB029692.1"/>
</dbReference>
<keyword evidence="1" id="KW-0812">Transmembrane</keyword>
<dbReference type="AlphaFoldDB" id="A0A828ZP58"/>
<organism evidence="2 3">
    <name type="scientific">Enterococcus faecium EnGen0003</name>
    <dbReference type="NCBI Taxonomy" id="1138901"/>
    <lineage>
        <taxon>Bacteria</taxon>
        <taxon>Bacillati</taxon>
        <taxon>Bacillota</taxon>
        <taxon>Bacilli</taxon>
        <taxon>Lactobacillales</taxon>
        <taxon>Enterococcaceae</taxon>
        <taxon>Enterococcus</taxon>
    </lineage>
</organism>
<evidence type="ECO:0000313" key="3">
    <source>
        <dbReference type="Proteomes" id="UP000010553"/>
    </source>
</evidence>
<gene>
    <name evidence="2" type="ORF">OIE_04539</name>
</gene>
<dbReference type="Proteomes" id="UP000010553">
    <property type="component" value="Unassembled WGS sequence"/>
</dbReference>
<evidence type="ECO:0000256" key="1">
    <source>
        <dbReference type="SAM" id="Phobius"/>
    </source>
</evidence>
<protein>
    <submittedName>
        <fullName evidence="2">Uncharacterized protein</fullName>
    </submittedName>
</protein>
<dbReference type="EMBL" id="AHXC01000005">
    <property type="protein sequence ID" value="ELB02113.1"/>
    <property type="molecule type" value="Genomic_DNA"/>
</dbReference>
<evidence type="ECO:0000313" key="2">
    <source>
        <dbReference type="EMBL" id="ELB02113.1"/>
    </source>
</evidence>
<keyword evidence="1" id="KW-1133">Transmembrane helix</keyword>
<comment type="caution">
    <text evidence="2">The sequence shown here is derived from an EMBL/GenBank/DDBJ whole genome shotgun (WGS) entry which is preliminary data.</text>
</comment>
<sequence length="41" mass="4706">MTEDLYKAFELLLFGWGGVFVVILIIYLASLLLTKTFPIKK</sequence>
<keyword evidence="1" id="KW-0472">Membrane</keyword>
<proteinExistence type="predicted"/>
<dbReference type="NCBIfam" id="NF040909">
    <property type="entry name" value="OadG_rel_small"/>
    <property type="match status" value="1"/>
</dbReference>